<evidence type="ECO:0000313" key="2">
    <source>
        <dbReference type="Proteomes" id="UP001054925"/>
    </source>
</evidence>
<comment type="caution">
    <text evidence="1">The sequence shown here is derived from an EMBL/GenBank/DDBJ whole genome shotgun (WGS) entry which is preliminary data.</text>
</comment>
<proteinExistence type="predicted"/>
<accession>A0AAV5G8U4</accession>
<reference evidence="1" key="1">
    <citation type="submission" date="2021-12" db="EMBL/GenBank/DDBJ databases">
        <title>Draft genome sequence of Corynebacterium ammoniagenes strain T-723.</title>
        <authorList>
            <person name="Matsuzawa M."/>
            <person name="Hiratani M."/>
            <person name="Abe I."/>
            <person name="Tsuji Y."/>
            <person name="Nakamura J."/>
        </authorList>
    </citation>
    <scope>NUCLEOTIDE SEQUENCE</scope>
    <source>
        <strain evidence="1">T-723</strain>
    </source>
</reference>
<evidence type="ECO:0000313" key="1">
    <source>
        <dbReference type="EMBL" id="GJN43772.1"/>
    </source>
</evidence>
<organism evidence="1 2">
    <name type="scientific">Corynebacterium ammoniagenes</name>
    <name type="common">Brevibacterium ammoniagenes</name>
    <dbReference type="NCBI Taxonomy" id="1697"/>
    <lineage>
        <taxon>Bacteria</taxon>
        <taxon>Bacillati</taxon>
        <taxon>Actinomycetota</taxon>
        <taxon>Actinomycetes</taxon>
        <taxon>Mycobacteriales</taxon>
        <taxon>Corynebacteriaceae</taxon>
        <taxon>Corynebacterium</taxon>
    </lineage>
</organism>
<name>A0AAV5G8U4_CORAM</name>
<dbReference type="EMBL" id="BQKK01000007">
    <property type="protein sequence ID" value="GJN43772.1"/>
    <property type="molecule type" value="Genomic_DNA"/>
</dbReference>
<gene>
    <name evidence="1" type="ORF">CAT723_22510</name>
</gene>
<dbReference type="AlphaFoldDB" id="A0AAV5G8U4"/>
<protein>
    <submittedName>
        <fullName evidence="1">Uncharacterized protein</fullName>
    </submittedName>
</protein>
<dbReference type="Proteomes" id="UP001054925">
    <property type="component" value="Unassembled WGS sequence"/>
</dbReference>
<sequence>MFRVLVKSQDFVPGGVGVDLEQWGHATITDYESQAELRRECTRRYSDRVIETHGSADSRAGEMAWR</sequence>